<proteinExistence type="predicted"/>
<dbReference type="EMBL" id="LSBJ02000006">
    <property type="protein sequence ID" value="OAQ63079.1"/>
    <property type="molecule type" value="Genomic_DNA"/>
</dbReference>
<keyword evidence="2" id="KW-1185">Reference proteome</keyword>
<comment type="caution">
    <text evidence="1">The sequence shown here is derived from an EMBL/GenBank/DDBJ whole genome shotgun (WGS) entry which is preliminary data.</text>
</comment>
<dbReference type="KEGG" id="pchm:VFPPC_16422"/>
<evidence type="ECO:0000313" key="2">
    <source>
        <dbReference type="Proteomes" id="UP000078397"/>
    </source>
</evidence>
<accession>A0A179FD96</accession>
<dbReference type="GeneID" id="28858169"/>
<dbReference type="RefSeq" id="XP_018140659.1">
    <property type="nucleotide sequence ID" value="XM_018294175.1"/>
</dbReference>
<name>A0A179FD96_METCM</name>
<protein>
    <submittedName>
        <fullName evidence="1">Uncharacterized protein</fullName>
    </submittedName>
</protein>
<gene>
    <name evidence="1" type="ORF">VFPPC_16422</name>
</gene>
<organism evidence="1 2">
    <name type="scientific">Pochonia chlamydosporia 170</name>
    <dbReference type="NCBI Taxonomy" id="1380566"/>
    <lineage>
        <taxon>Eukaryota</taxon>
        <taxon>Fungi</taxon>
        <taxon>Dikarya</taxon>
        <taxon>Ascomycota</taxon>
        <taxon>Pezizomycotina</taxon>
        <taxon>Sordariomycetes</taxon>
        <taxon>Hypocreomycetidae</taxon>
        <taxon>Hypocreales</taxon>
        <taxon>Clavicipitaceae</taxon>
        <taxon>Pochonia</taxon>
    </lineage>
</organism>
<dbReference type="AlphaFoldDB" id="A0A179FD96"/>
<dbReference type="Proteomes" id="UP000078397">
    <property type="component" value="Unassembled WGS sequence"/>
</dbReference>
<sequence length="84" mass="9463">MSDKPTLSLYPVLCRVPTCWQNHQSLTHHTPPSSTLRDHQSMCLLQLFPVHARQVFISLTVGDMLFLGLAKQNKIPRKAVDNGP</sequence>
<reference evidence="1 2" key="1">
    <citation type="journal article" date="2016" name="PLoS Pathog.">
        <title>Biosynthesis of antibiotic leucinostatins in bio-control fungus Purpureocillium lilacinum and their inhibition on phytophthora revealed by genome mining.</title>
        <authorList>
            <person name="Wang G."/>
            <person name="Liu Z."/>
            <person name="Lin R."/>
            <person name="Li E."/>
            <person name="Mao Z."/>
            <person name="Ling J."/>
            <person name="Yang Y."/>
            <person name="Yin W.B."/>
            <person name="Xie B."/>
        </authorList>
    </citation>
    <scope>NUCLEOTIDE SEQUENCE [LARGE SCALE GENOMIC DNA]</scope>
    <source>
        <strain evidence="1">170</strain>
    </source>
</reference>
<evidence type="ECO:0000313" key="1">
    <source>
        <dbReference type="EMBL" id="OAQ63079.1"/>
    </source>
</evidence>